<dbReference type="Pfam" id="PF00646">
    <property type="entry name" value="F-box"/>
    <property type="match status" value="1"/>
</dbReference>
<feature type="compositionally biased region" description="Basic and acidic residues" evidence="1">
    <location>
        <begin position="27"/>
        <end position="37"/>
    </location>
</feature>
<reference evidence="3" key="1">
    <citation type="journal article" date="2020" name="Stud. Mycol.">
        <title>101 Dothideomycetes genomes: a test case for predicting lifestyles and emergence of pathogens.</title>
        <authorList>
            <person name="Haridas S."/>
            <person name="Albert R."/>
            <person name="Binder M."/>
            <person name="Bloem J."/>
            <person name="Labutti K."/>
            <person name="Salamov A."/>
            <person name="Andreopoulos B."/>
            <person name="Baker S."/>
            <person name="Barry K."/>
            <person name="Bills G."/>
            <person name="Bluhm B."/>
            <person name="Cannon C."/>
            <person name="Castanera R."/>
            <person name="Culley D."/>
            <person name="Daum C."/>
            <person name="Ezra D."/>
            <person name="Gonzalez J."/>
            <person name="Henrissat B."/>
            <person name="Kuo A."/>
            <person name="Liang C."/>
            <person name="Lipzen A."/>
            <person name="Lutzoni F."/>
            <person name="Magnuson J."/>
            <person name="Mondo S."/>
            <person name="Nolan M."/>
            <person name="Ohm R."/>
            <person name="Pangilinan J."/>
            <person name="Park H.-J."/>
            <person name="Ramirez L."/>
            <person name="Alfaro M."/>
            <person name="Sun H."/>
            <person name="Tritt A."/>
            <person name="Yoshinaga Y."/>
            <person name="Zwiers L.-H."/>
            <person name="Turgeon B."/>
            <person name="Goodwin S."/>
            <person name="Spatafora J."/>
            <person name="Crous P."/>
            <person name="Grigoriev I."/>
        </authorList>
    </citation>
    <scope>NUCLEOTIDE SEQUENCE</scope>
    <source>
        <strain evidence="3">CBS 116435</strain>
    </source>
</reference>
<dbReference type="PROSITE" id="PS50181">
    <property type="entry name" value="FBOX"/>
    <property type="match status" value="1"/>
</dbReference>
<dbReference type="OrthoDB" id="5396937at2759"/>
<evidence type="ECO:0000313" key="4">
    <source>
        <dbReference type="Proteomes" id="UP000799441"/>
    </source>
</evidence>
<evidence type="ECO:0000259" key="2">
    <source>
        <dbReference type="PROSITE" id="PS50181"/>
    </source>
</evidence>
<dbReference type="InterPro" id="IPR036047">
    <property type="entry name" value="F-box-like_dom_sf"/>
</dbReference>
<dbReference type="AlphaFoldDB" id="A0A9P4PX98"/>
<dbReference type="SUPFAM" id="SSF81383">
    <property type="entry name" value="F-box domain"/>
    <property type="match status" value="1"/>
</dbReference>
<keyword evidence="4" id="KW-1185">Reference proteome</keyword>
<evidence type="ECO:0000313" key="3">
    <source>
        <dbReference type="EMBL" id="KAF2716627.1"/>
    </source>
</evidence>
<name>A0A9P4PX98_9PEZI</name>
<protein>
    <recommendedName>
        <fullName evidence="2">F-box domain-containing protein</fullName>
    </recommendedName>
</protein>
<feature type="domain" description="F-box" evidence="2">
    <location>
        <begin position="51"/>
        <end position="97"/>
    </location>
</feature>
<accession>A0A9P4PX98</accession>
<proteinExistence type="predicted"/>
<gene>
    <name evidence="3" type="ORF">K431DRAFT_278619</name>
</gene>
<dbReference type="InterPro" id="IPR001810">
    <property type="entry name" value="F-box_dom"/>
</dbReference>
<organism evidence="3 4">
    <name type="scientific">Polychaeton citri CBS 116435</name>
    <dbReference type="NCBI Taxonomy" id="1314669"/>
    <lineage>
        <taxon>Eukaryota</taxon>
        <taxon>Fungi</taxon>
        <taxon>Dikarya</taxon>
        <taxon>Ascomycota</taxon>
        <taxon>Pezizomycotina</taxon>
        <taxon>Dothideomycetes</taxon>
        <taxon>Dothideomycetidae</taxon>
        <taxon>Capnodiales</taxon>
        <taxon>Capnodiaceae</taxon>
        <taxon>Polychaeton</taxon>
    </lineage>
</organism>
<comment type="caution">
    <text evidence="3">The sequence shown here is derived from an EMBL/GenBank/DDBJ whole genome shotgun (WGS) entry which is preliminary data.</text>
</comment>
<evidence type="ECO:0000256" key="1">
    <source>
        <dbReference type="SAM" id="MobiDB-lite"/>
    </source>
</evidence>
<feature type="region of interest" description="Disordered" evidence="1">
    <location>
        <begin position="15"/>
        <end position="37"/>
    </location>
</feature>
<dbReference type="Proteomes" id="UP000799441">
    <property type="component" value="Unassembled WGS sequence"/>
</dbReference>
<dbReference type="EMBL" id="MU003867">
    <property type="protein sequence ID" value="KAF2716627.1"/>
    <property type="molecule type" value="Genomic_DNA"/>
</dbReference>
<sequence length="392" mass="44521">MSYFGQSLRRVSTNEVFRRSSRSNTGTDDKFAKRRQTEPVLHIEKKRSDTSSPIFDLPAELHAAVLAQVSFKDLCALRLVSQAVNDLLTEGEVVRQWASGNLTSRQLALQPMLRPVTFAYLLEQQRRLRSVEDLSRRMAAYVENDVLTTTIRTSADHKRFQLISQRICSKLVPALQVIQHYLEAIKQSLIDLASATSGAHCSWDRRVVDTYTTEDLLQANQLWHFIVWMLKQVLKNPSYATTVERAMKGWHANPPKENDLYHFLVFGNLEVIGLVLELRTNRERRKAIDETLRRLNPNESIRWQHHWKAMGPTYNLLPTEQQALVALGTPLTADVVWVDTVRAVLEERGAVDAREGEKGIGTPAQALEFMNEIAGYDVLHAAPPEIEGMGVT</sequence>